<dbReference type="Pfam" id="PF04367">
    <property type="entry name" value="DUF502"/>
    <property type="match status" value="1"/>
</dbReference>
<name>A0A373FT05_COMTE</name>
<dbReference type="PANTHER" id="PTHR31876:SF26">
    <property type="entry name" value="PROTEIN LIKE COV 2"/>
    <property type="match status" value="1"/>
</dbReference>
<organism evidence="2 3">
    <name type="scientific">Comamonas testosteroni</name>
    <name type="common">Pseudomonas testosteroni</name>
    <dbReference type="NCBI Taxonomy" id="285"/>
    <lineage>
        <taxon>Bacteria</taxon>
        <taxon>Pseudomonadati</taxon>
        <taxon>Pseudomonadota</taxon>
        <taxon>Betaproteobacteria</taxon>
        <taxon>Burkholderiales</taxon>
        <taxon>Comamonadaceae</taxon>
        <taxon>Comamonas</taxon>
    </lineage>
</organism>
<evidence type="ECO:0000313" key="2">
    <source>
        <dbReference type="EMBL" id="RGE46595.1"/>
    </source>
</evidence>
<accession>A0A373FT05</accession>
<keyword evidence="1" id="KW-1133">Transmembrane helix</keyword>
<dbReference type="AlphaFoldDB" id="A0A373FT05"/>
<sequence>MSALRKWLIAGLLVIVPLVITLGVLNWIIGTLDQTLSILPEAWQPDKLLGMHIPGFGVILTLLILLLVGGIASNFIGRKLVGWGDALVRRIPVVRSIYSSVKQVSDTVFSESGNAFRTAVLVQWPREGVWTVAFVTGTPSGEVAALLRDEYLSVFVPTTPNPTGGYFVMVRKSECIELEMSVDAALKYIVSMGVVAPPDLPAIEEHKQTTLSHP</sequence>
<keyword evidence="3" id="KW-1185">Reference proteome</keyword>
<evidence type="ECO:0000256" key="1">
    <source>
        <dbReference type="SAM" id="Phobius"/>
    </source>
</evidence>
<dbReference type="Proteomes" id="UP000261948">
    <property type="component" value="Unassembled WGS sequence"/>
</dbReference>
<gene>
    <name evidence="2" type="ORF">DZC30_02130</name>
</gene>
<protein>
    <submittedName>
        <fullName evidence="2">DUF502 domain-containing protein</fullName>
    </submittedName>
</protein>
<reference evidence="2 3" key="1">
    <citation type="submission" date="2018-08" db="EMBL/GenBank/DDBJ databases">
        <title>Comamonas testosteroni strain SWCO2.</title>
        <authorList>
            <person name="Jiang N."/>
            <person name="Zhang X.Z."/>
        </authorList>
    </citation>
    <scope>NUCLEOTIDE SEQUENCE [LARGE SCALE GENOMIC DNA]</scope>
    <source>
        <strain evidence="2 3">SWCO2</strain>
    </source>
</reference>
<evidence type="ECO:0000313" key="3">
    <source>
        <dbReference type="Proteomes" id="UP000261948"/>
    </source>
</evidence>
<keyword evidence="1" id="KW-0812">Transmembrane</keyword>
<dbReference type="InterPro" id="IPR007462">
    <property type="entry name" value="COV1-like"/>
</dbReference>
<dbReference type="OrthoDB" id="9780267at2"/>
<proteinExistence type="predicted"/>
<comment type="caution">
    <text evidence="2">The sequence shown here is derived from an EMBL/GenBank/DDBJ whole genome shotgun (WGS) entry which is preliminary data.</text>
</comment>
<dbReference type="EMBL" id="QURR01000002">
    <property type="protein sequence ID" value="RGE46595.1"/>
    <property type="molecule type" value="Genomic_DNA"/>
</dbReference>
<keyword evidence="1" id="KW-0472">Membrane</keyword>
<dbReference type="PANTHER" id="PTHR31876">
    <property type="entry name" value="COV-LIKE PROTEIN 1"/>
    <property type="match status" value="1"/>
</dbReference>
<feature type="transmembrane region" description="Helical" evidence="1">
    <location>
        <begin position="7"/>
        <end position="29"/>
    </location>
</feature>
<feature type="transmembrane region" description="Helical" evidence="1">
    <location>
        <begin position="49"/>
        <end position="72"/>
    </location>
</feature>